<reference evidence="1" key="1">
    <citation type="submission" date="2018-08" db="EMBL/GenBank/DDBJ databases">
        <title>A genome reference for cultivated species of the human gut microbiota.</title>
        <authorList>
            <person name="Zou Y."/>
            <person name="Xue W."/>
            <person name="Luo G."/>
        </authorList>
    </citation>
    <scope>NUCLEOTIDE SEQUENCE [LARGE SCALE GENOMIC DNA]</scope>
    <source>
        <strain evidence="1">TF05-5AC</strain>
    </source>
</reference>
<accession>A0A3E3I941</accession>
<protein>
    <recommendedName>
        <fullName evidence="3">Response regulator</fullName>
    </recommendedName>
</protein>
<dbReference type="AlphaFoldDB" id="A0A3E3I941"/>
<organism evidence="1 2">
    <name type="scientific">Eisenbergiella massiliensis</name>
    <dbReference type="NCBI Taxonomy" id="1720294"/>
    <lineage>
        <taxon>Bacteria</taxon>
        <taxon>Bacillati</taxon>
        <taxon>Bacillota</taxon>
        <taxon>Clostridia</taxon>
        <taxon>Lachnospirales</taxon>
        <taxon>Lachnospiraceae</taxon>
        <taxon>Eisenbergiella</taxon>
    </lineage>
</organism>
<dbReference type="RefSeq" id="WP_021638156.1">
    <property type="nucleotide sequence ID" value="NZ_LT969517.1"/>
</dbReference>
<proteinExistence type="predicted"/>
<comment type="caution">
    <text evidence="1">The sequence shown here is derived from an EMBL/GenBank/DDBJ whole genome shotgun (WGS) entry which is preliminary data.</text>
</comment>
<evidence type="ECO:0000313" key="2">
    <source>
        <dbReference type="Proteomes" id="UP000260812"/>
    </source>
</evidence>
<dbReference type="GeneID" id="97986535"/>
<sequence>MEVVIFYDKEAEWYKQCMSEPETDCRLYFRPWEKVYENEWLEEGGPSLAAVVVNGAAGMNCCHEIRKRSRGLPVLWVSDQEGFLAESRRIPVQEFWTQPVSCRLLKRIIQCMLAEYRKSRPSG</sequence>
<evidence type="ECO:0008006" key="3">
    <source>
        <dbReference type="Google" id="ProtNLM"/>
    </source>
</evidence>
<keyword evidence="2" id="KW-1185">Reference proteome</keyword>
<gene>
    <name evidence="1" type="ORF">DXC51_06490</name>
</gene>
<dbReference type="Proteomes" id="UP000260812">
    <property type="component" value="Unassembled WGS sequence"/>
</dbReference>
<name>A0A3E3I941_9FIRM</name>
<dbReference type="EMBL" id="QVLV01000003">
    <property type="protein sequence ID" value="RGE63586.1"/>
    <property type="molecule type" value="Genomic_DNA"/>
</dbReference>
<evidence type="ECO:0000313" key="1">
    <source>
        <dbReference type="EMBL" id="RGE63586.1"/>
    </source>
</evidence>